<gene>
    <name evidence="11" type="primary">uca</name>
    <name evidence="11" type="ORF">DNK49_21175</name>
</gene>
<dbReference type="Pfam" id="PF00364">
    <property type="entry name" value="Biotin_lipoyl"/>
    <property type="match status" value="1"/>
</dbReference>
<dbReference type="PANTHER" id="PTHR18866">
    <property type="entry name" value="CARBOXYLASE:PYRUVATE/ACETYL-COA/PROPIONYL-COA CARBOXYLASE"/>
    <property type="match status" value="1"/>
</dbReference>
<dbReference type="InterPro" id="IPR003833">
    <property type="entry name" value="CT_C_D"/>
</dbReference>
<dbReference type="SUPFAM" id="SSF50891">
    <property type="entry name" value="Cyclophilin-like"/>
    <property type="match status" value="2"/>
</dbReference>
<dbReference type="PROSITE" id="PS50979">
    <property type="entry name" value="BC"/>
    <property type="match status" value="1"/>
</dbReference>
<dbReference type="Gene3D" id="2.40.50.100">
    <property type="match status" value="1"/>
</dbReference>
<dbReference type="Pfam" id="PF02626">
    <property type="entry name" value="CT_A_B"/>
    <property type="match status" value="1"/>
</dbReference>
<protein>
    <submittedName>
        <fullName evidence="11">Urea carboxylase</fullName>
    </submittedName>
</protein>
<dbReference type="SUPFAM" id="SSF51230">
    <property type="entry name" value="Single hybrid motif"/>
    <property type="match status" value="1"/>
</dbReference>
<feature type="domain" description="Biotin carboxylation" evidence="10">
    <location>
        <begin position="1"/>
        <end position="450"/>
    </location>
</feature>
<dbReference type="PROSITE" id="PS00867">
    <property type="entry name" value="CPSASE_2"/>
    <property type="match status" value="1"/>
</dbReference>
<dbReference type="SMART" id="SM00797">
    <property type="entry name" value="AHS2"/>
    <property type="match status" value="1"/>
</dbReference>
<dbReference type="InterPro" id="IPR005481">
    <property type="entry name" value="BC-like_N"/>
</dbReference>
<dbReference type="GO" id="GO:0005524">
    <property type="term" value="F:ATP binding"/>
    <property type="evidence" value="ECO:0007669"/>
    <property type="project" value="UniProtKB-UniRule"/>
</dbReference>
<comment type="cofactor">
    <cofactor evidence="1">
        <name>biotin</name>
        <dbReference type="ChEBI" id="CHEBI:57586"/>
    </cofactor>
</comment>
<dbReference type="FunFam" id="3.40.50.20:FF:000010">
    <property type="entry name" value="Propionyl-CoA carboxylase subunit alpha"/>
    <property type="match status" value="1"/>
</dbReference>
<dbReference type="Gene3D" id="3.30.1360.40">
    <property type="match status" value="1"/>
</dbReference>
<evidence type="ECO:0000313" key="12">
    <source>
        <dbReference type="Proteomes" id="UP000248259"/>
    </source>
</evidence>
<dbReference type="Gene3D" id="2.40.100.10">
    <property type="entry name" value="Cyclophilin-like"/>
    <property type="match status" value="2"/>
</dbReference>
<evidence type="ECO:0000313" key="11">
    <source>
        <dbReference type="EMBL" id="PZA14565.1"/>
    </source>
</evidence>
<dbReference type="InterPro" id="IPR011761">
    <property type="entry name" value="ATP-grasp"/>
</dbReference>
<dbReference type="InterPro" id="IPR011764">
    <property type="entry name" value="Biotin_carboxylation_dom"/>
</dbReference>
<dbReference type="SMART" id="SM00796">
    <property type="entry name" value="AHS1"/>
    <property type="match status" value="1"/>
</dbReference>
<dbReference type="Pfam" id="PF00289">
    <property type="entry name" value="Biotin_carb_N"/>
    <property type="match status" value="1"/>
</dbReference>
<dbReference type="SUPFAM" id="SSF56059">
    <property type="entry name" value="Glutathione synthetase ATP-binding domain-like"/>
    <property type="match status" value="1"/>
</dbReference>
<dbReference type="SUPFAM" id="SSF52440">
    <property type="entry name" value="PreATP-grasp domain"/>
    <property type="match status" value="1"/>
</dbReference>
<keyword evidence="5 7" id="KW-0067">ATP-binding</keyword>
<evidence type="ECO:0000256" key="5">
    <source>
        <dbReference type="ARBA" id="ARBA00022840"/>
    </source>
</evidence>
<name>A0A323UPG3_9RHOO</name>
<dbReference type="Gene3D" id="3.30.470.20">
    <property type="entry name" value="ATP-grasp fold, B domain"/>
    <property type="match status" value="1"/>
</dbReference>
<dbReference type="SMART" id="SM00878">
    <property type="entry name" value="Biotin_carb_C"/>
    <property type="match status" value="1"/>
</dbReference>
<dbReference type="Pfam" id="PF02786">
    <property type="entry name" value="CPSase_L_D2"/>
    <property type="match status" value="1"/>
</dbReference>
<comment type="caution">
    <text evidence="11">The sequence shown here is derived from an EMBL/GenBank/DDBJ whole genome shotgun (WGS) entry which is preliminary data.</text>
</comment>
<dbReference type="OrthoDB" id="9803706at2"/>
<dbReference type="PROSITE" id="PS50968">
    <property type="entry name" value="BIOTINYL_LIPOYL"/>
    <property type="match status" value="1"/>
</dbReference>
<proteinExistence type="predicted"/>
<dbReference type="Pfam" id="PF02785">
    <property type="entry name" value="Biotin_carb_C"/>
    <property type="match status" value="1"/>
</dbReference>
<dbReference type="RefSeq" id="WP_110529586.1">
    <property type="nucleotide sequence ID" value="NZ_QKOE01000027.1"/>
</dbReference>
<dbReference type="AlphaFoldDB" id="A0A323UPG3"/>
<keyword evidence="12" id="KW-1185">Reference proteome</keyword>
<keyword evidence="4" id="KW-0378">Hydrolase</keyword>
<dbReference type="Proteomes" id="UP000248259">
    <property type="component" value="Unassembled WGS sequence"/>
</dbReference>
<dbReference type="GO" id="GO:0016787">
    <property type="term" value="F:hydrolase activity"/>
    <property type="evidence" value="ECO:0007669"/>
    <property type="project" value="UniProtKB-KW"/>
</dbReference>
<dbReference type="SUPFAM" id="SSF51246">
    <property type="entry name" value="Rudiment single hybrid motif"/>
    <property type="match status" value="1"/>
</dbReference>
<evidence type="ECO:0000256" key="7">
    <source>
        <dbReference type="PROSITE-ProRule" id="PRU00409"/>
    </source>
</evidence>
<keyword evidence="3 7" id="KW-0547">Nucleotide-binding</keyword>
<dbReference type="GO" id="GO:0016874">
    <property type="term" value="F:ligase activity"/>
    <property type="evidence" value="ECO:0007669"/>
    <property type="project" value="UniProtKB-KW"/>
</dbReference>
<evidence type="ECO:0000256" key="2">
    <source>
        <dbReference type="ARBA" id="ARBA00022598"/>
    </source>
</evidence>
<dbReference type="InterPro" id="IPR003778">
    <property type="entry name" value="CT_A_B"/>
</dbReference>
<reference evidence="11 12" key="1">
    <citation type="submission" date="2018-06" db="EMBL/GenBank/DDBJ databases">
        <title>Azoarcus communis strain SWub3 genome.</title>
        <authorList>
            <person name="Zorraquino Salvo V."/>
            <person name="Toubiana D."/>
            <person name="Blumwald E."/>
        </authorList>
    </citation>
    <scope>NUCLEOTIDE SEQUENCE [LARGE SCALE GENOMIC DNA]</scope>
    <source>
        <strain evidence="11 12">SWub3</strain>
    </source>
</reference>
<dbReference type="InterPro" id="IPR050856">
    <property type="entry name" value="Biotin_carboxylase_complex"/>
</dbReference>
<evidence type="ECO:0000259" key="9">
    <source>
        <dbReference type="PROSITE" id="PS50975"/>
    </source>
</evidence>
<evidence type="ECO:0000256" key="3">
    <source>
        <dbReference type="ARBA" id="ARBA00022741"/>
    </source>
</evidence>
<evidence type="ECO:0000259" key="8">
    <source>
        <dbReference type="PROSITE" id="PS50968"/>
    </source>
</evidence>
<evidence type="ECO:0000259" key="10">
    <source>
        <dbReference type="PROSITE" id="PS50979"/>
    </source>
</evidence>
<organism evidence="11 12">
    <name type="scientific">Parazoarcus communis SWub3 = DSM 12120</name>
    <dbReference type="NCBI Taxonomy" id="1121029"/>
    <lineage>
        <taxon>Bacteria</taxon>
        <taxon>Pseudomonadati</taxon>
        <taxon>Pseudomonadota</taxon>
        <taxon>Betaproteobacteria</taxon>
        <taxon>Rhodocyclales</taxon>
        <taxon>Zoogloeaceae</taxon>
        <taxon>Parazoarcus</taxon>
    </lineage>
</organism>
<dbReference type="InterPro" id="IPR016185">
    <property type="entry name" value="PreATP-grasp_dom_sf"/>
</dbReference>
<dbReference type="PANTHER" id="PTHR18866:SF128">
    <property type="entry name" value="UREA AMIDOLYASE"/>
    <property type="match status" value="1"/>
</dbReference>
<dbReference type="InterPro" id="IPR000089">
    <property type="entry name" value="Biotin_lipoyl"/>
</dbReference>
<sequence>MFDKVLIANRGAIACRILRTLKALGTTGVAVYSEADAASRHLIEADEAYSLGEGAAAQTYLAVDKLLAIARDHGVGAIHPGYGFLSENAAFAERCEAAGIAFIGPTPEQLRVFGLKHTARALAKAHGVPMLEGTGLLASVDEALAAASTVGYPVMLKSTAGGGGIGMRVCRSADELAQQFDAVRRLGENNFSDAGVFIEKYIERARHLEVQVFGDGAGEVIALGVRDCSVQRRNQKVLEETPAPNLPAGMAEALCEAAVRLARAVKYRSAGTVEFVYDSAAGAFYFLEVNTRLQVEHGVTEQVWGVDLVAWMVQLAAGELPPLTELAATLQPRGHAIQARLYAEDPGRDFQPCSGLLTAVDFPPADGHALRIDTWVEAGCEIPPYFDPMIAKLIAHAEDRGAAIAGLDAALAASRLYGVETNRDYLRQILADAPFASGQPWTRCLEGLHYRSHSIEFITAGTQTTVQDWPGRLGYWAVGVPPSGPMDDRALRLGNRLLGNAEGAAALEITMSGPVLRFNCDAVIAVTGAEIPLTLDEQPQSMNTAIFIPAGSRLVFGTIGGSGTRSYLCVRGGIDVPDYLGSKSTFTLGQFGGHGGRALRGGDVLHLFPLDGPAAGARLPATLTPALPAVRELRVIYGPHGAPEYFQPAYIERFLATDWEVHFNSSRTGVRLIGPKPEWARDSGGEAGLHPSNIHDNPYAVGAVDFTGDMPVILGPDGPSLGGFVCPVTVIEADLWQLGQLKAGDKLRFVPVDLATARSLANARQVETHTLAQAYPAHSPAMVPHSPIVLELGEADTRLVARLSGDTHLLLEIGPAELDLVLRFRAHALMQAIEALALDGLVDLTPGIRSLQLHYRPETLPLARLLERVAALWTGVCTQDDLEVPSRIVHLPLSWDDPACRLAIEKYMTTVRKDAPWCPSNLEFIRRINDLADLEAVRQTVFEARYLVMGLGDVYLGAPVATPLDPRHRLVTTKYNPARTWTAENSVGIGGAYLCIYGMEGPGGYQFVGRTLQMWNRYRAVAAFDGKPWLLRFFDQIRFHPVSAEDLLRIRHDFPLGRHAIEIEPTTLRLSDYQAFLSREAEGIAAFRTRQRAAFDAERERWIASGQAHFEAEDVAPDLGEDAPLGHGEHGIESHIAGNLWQVRVEAGQRVREGDTLVVLESMKMEIPLTAPRDGIVKEVRVQPGSPVRAGQRVLILEEG</sequence>
<dbReference type="PROSITE" id="PS00866">
    <property type="entry name" value="CPSASE_1"/>
    <property type="match status" value="1"/>
</dbReference>
<dbReference type="NCBIfam" id="TIGR02712">
    <property type="entry name" value="urea_carbox"/>
    <property type="match status" value="1"/>
</dbReference>
<dbReference type="InterPro" id="IPR005479">
    <property type="entry name" value="CPAse_ATP-bd"/>
</dbReference>
<dbReference type="InterPro" id="IPR005482">
    <property type="entry name" value="Biotin_COase_C"/>
</dbReference>
<dbReference type="InterPro" id="IPR029000">
    <property type="entry name" value="Cyclophilin-like_dom_sf"/>
</dbReference>
<dbReference type="InterPro" id="IPR011053">
    <property type="entry name" value="Single_hybrid_motif"/>
</dbReference>
<feature type="domain" description="ATP-grasp" evidence="9">
    <location>
        <begin position="120"/>
        <end position="317"/>
    </location>
</feature>
<dbReference type="NCBIfam" id="TIGR00724">
    <property type="entry name" value="urea_amlyse_rel"/>
    <property type="match status" value="1"/>
</dbReference>
<dbReference type="InterPro" id="IPR014084">
    <property type="entry name" value="Urea_COase"/>
</dbReference>
<dbReference type="SUPFAM" id="SSF160467">
    <property type="entry name" value="PH0987 N-terminal domain-like"/>
    <property type="match status" value="1"/>
</dbReference>
<dbReference type="PROSITE" id="PS50975">
    <property type="entry name" value="ATP_GRASP"/>
    <property type="match status" value="1"/>
</dbReference>
<dbReference type="EMBL" id="QKOE01000027">
    <property type="protein sequence ID" value="PZA14565.1"/>
    <property type="molecule type" value="Genomic_DNA"/>
</dbReference>
<dbReference type="InterPro" id="IPR011054">
    <property type="entry name" value="Rudment_hybrid_motif"/>
</dbReference>
<keyword evidence="2" id="KW-0436">Ligase</keyword>
<dbReference type="GO" id="GO:0046872">
    <property type="term" value="F:metal ion binding"/>
    <property type="evidence" value="ECO:0007669"/>
    <property type="project" value="InterPro"/>
</dbReference>
<keyword evidence="6" id="KW-0092">Biotin</keyword>
<accession>A0A323UPG3</accession>
<dbReference type="FunFam" id="3.30.1490.20:FF:000003">
    <property type="entry name" value="acetyl-CoA carboxylase isoform X1"/>
    <property type="match status" value="1"/>
</dbReference>
<dbReference type="CDD" id="cd06850">
    <property type="entry name" value="biotinyl_domain"/>
    <property type="match status" value="1"/>
</dbReference>
<evidence type="ECO:0000256" key="1">
    <source>
        <dbReference type="ARBA" id="ARBA00001953"/>
    </source>
</evidence>
<feature type="domain" description="Lipoyl-binding" evidence="8">
    <location>
        <begin position="1122"/>
        <end position="1198"/>
    </location>
</feature>
<dbReference type="Pfam" id="PF02682">
    <property type="entry name" value="CT_C_D"/>
    <property type="match status" value="1"/>
</dbReference>
<evidence type="ECO:0000256" key="4">
    <source>
        <dbReference type="ARBA" id="ARBA00022801"/>
    </source>
</evidence>
<evidence type="ECO:0000256" key="6">
    <source>
        <dbReference type="ARBA" id="ARBA00023267"/>
    </source>
</evidence>